<dbReference type="PATRIC" id="fig|46224.3.peg.2685"/>
<dbReference type="PROSITE" id="PS50930">
    <property type="entry name" value="HTH_LYTTR"/>
    <property type="match status" value="1"/>
</dbReference>
<evidence type="ECO:0000313" key="3">
    <source>
        <dbReference type="Proteomes" id="UP000075666"/>
    </source>
</evidence>
<dbReference type="AlphaFoldDB" id="A0A150L6B3"/>
<dbReference type="EMBL" id="LQYN01000039">
    <property type="protein sequence ID" value="KYD07834.1"/>
    <property type="molecule type" value="Genomic_DNA"/>
</dbReference>
<evidence type="ECO:0000259" key="1">
    <source>
        <dbReference type="PROSITE" id="PS50930"/>
    </source>
</evidence>
<dbReference type="OrthoDB" id="9802383at2"/>
<dbReference type="GO" id="GO:0000156">
    <property type="term" value="F:phosphorelay response regulator activity"/>
    <property type="evidence" value="ECO:0007669"/>
    <property type="project" value="InterPro"/>
</dbReference>
<protein>
    <recommendedName>
        <fullName evidence="1">HTH LytTR-type domain-containing protein</fullName>
    </recommendedName>
</protein>
<proteinExistence type="predicted"/>
<organism evidence="2 3">
    <name type="scientific">Heyndrickxia sporothermodurans</name>
    <dbReference type="NCBI Taxonomy" id="46224"/>
    <lineage>
        <taxon>Bacteria</taxon>
        <taxon>Bacillati</taxon>
        <taxon>Bacillota</taxon>
        <taxon>Bacilli</taxon>
        <taxon>Bacillales</taxon>
        <taxon>Bacillaceae</taxon>
        <taxon>Heyndrickxia</taxon>
    </lineage>
</organism>
<dbReference type="PANTHER" id="PTHR37299:SF4">
    <property type="entry name" value="TRANSCRIPTIONAL REGULATOR"/>
    <property type="match status" value="1"/>
</dbReference>
<sequence length="216" mass="24703">MDHHTVSSIMEVIQEFVPKDTSIAIANDKQYIYYQPSKQIDLKIKPGDQIREGTATFKALKVKQKISDYIDKNILGISYFGMSVPIVEGNQLKGCVTAILPRKPITFPTSFLTVKSNDRWLPLPFNQIMFLEAQSRKTNVHSSSLVGTHKFNLTELEFFLPTDLFIRCHRSYIININFIAEIHPDSHSTFLLIMKDGAKIPVSQTYASQFRKILCF</sequence>
<dbReference type="Proteomes" id="UP000075666">
    <property type="component" value="Unassembled WGS sequence"/>
</dbReference>
<dbReference type="PANTHER" id="PTHR37299">
    <property type="entry name" value="TRANSCRIPTIONAL REGULATOR-RELATED"/>
    <property type="match status" value="1"/>
</dbReference>
<comment type="caution">
    <text evidence="2">The sequence shown here is derived from an EMBL/GenBank/DDBJ whole genome shotgun (WGS) entry which is preliminary data.</text>
</comment>
<name>A0A150L6B3_9BACI</name>
<evidence type="ECO:0000313" key="2">
    <source>
        <dbReference type="EMBL" id="KYD07834.1"/>
    </source>
</evidence>
<dbReference type="STRING" id="46224.B4102_0468"/>
<accession>A0A150L6B3</accession>
<reference evidence="2 3" key="1">
    <citation type="submission" date="2016-01" db="EMBL/GenBank/DDBJ databases">
        <title>Genome Sequences of Twelve Sporeforming Bacillus Species Isolated from Foods.</title>
        <authorList>
            <person name="Berendsen E.M."/>
            <person name="Wells-Bennik M.H."/>
            <person name="Krawcyk A.O."/>
            <person name="De Jong A."/>
            <person name="Holsappel S."/>
            <person name="Eijlander R.T."/>
            <person name="Kuipers O.P."/>
        </authorList>
    </citation>
    <scope>NUCLEOTIDE SEQUENCE [LARGE SCALE GENOMIC DNA]</scope>
    <source>
        <strain evidence="2 3">B4102</strain>
    </source>
</reference>
<dbReference type="Gene3D" id="2.40.50.40">
    <property type="match status" value="1"/>
</dbReference>
<dbReference type="InterPro" id="IPR046947">
    <property type="entry name" value="LytR-like"/>
</dbReference>
<keyword evidence="3" id="KW-1185">Reference proteome</keyword>
<feature type="domain" description="HTH LytTR-type" evidence="1">
    <location>
        <begin position="112"/>
        <end position="216"/>
    </location>
</feature>
<dbReference type="RefSeq" id="WP_066230543.1">
    <property type="nucleotide sequence ID" value="NZ_JBHJSX010000003.1"/>
</dbReference>
<dbReference type="SMART" id="SM00850">
    <property type="entry name" value="LytTR"/>
    <property type="match status" value="1"/>
</dbReference>
<dbReference type="Gene3D" id="2.20.25.10">
    <property type="match status" value="1"/>
</dbReference>
<dbReference type="Pfam" id="PF04397">
    <property type="entry name" value="LytTR"/>
    <property type="match status" value="1"/>
</dbReference>
<gene>
    <name evidence="2" type="ORF">B4102_0468</name>
</gene>
<dbReference type="GO" id="GO:0003677">
    <property type="term" value="F:DNA binding"/>
    <property type="evidence" value="ECO:0007669"/>
    <property type="project" value="InterPro"/>
</dbReference>
<dbReference type="InterPro" id="IPR007492">
    <property type="entry name" value="LytTR_DNA-bd_dom"/>
</dbReference>